<accession>A0A9X3TW86</accession>
<dbReference type="Pfam" id="PF06891">
    <property type="entry name" value="P2_Phage_GpR"/>
    <property type="match status" value="1"/>
</dbReference>
<gene>
    <name evidence="2" type="ORF">NYP16_02370</name>
</gene>
<dbReference type="EMBL" id="JANWOI010000001">
    <property type="protein sequence ID" value="MDA5192803.1"/>
    <property type="molecule type" value="Genomic_DNA"/>
</dbReference>
<protein>
    <submittedName>
        <fullName evidence="2">Phage tail protein</fullName>
    </submittedName>
</protein>
<reference evidence="2" key="1">
    <citation type="submission" date="2022-08" db="EMBL/GenBank/DDBJ databases">
        <authorList>
            <person name="Vandamme P."/>
            <person name="Hettiarachchi A."/>
            <person name="Peeters C."/>
            <person name="Cnockaert M."/>
            <person name="Carlier A."/>
        </authorList>
    </citation>
    <scope>NUCLEOTIDE SEQUENCE</scope>
    <source>
        <strain evidence="2">LMG 31809</strain>
    </source>
</reference>
<keyword evidence="3" id="KW-1185">Reference proteome</keyword>
<dbReference type="RefSeq" id="WP_274942505.1">
    <property type="nucleotide sequence ID" value="NZ_JANWOI010000001.1"/>
</dbReference>
<dbReference type="Proteomes" id="UP001141619">
    <property type="component" value="Unassembled WGS sequence"/>
</dbReference>
<organism evidence="2 3">
    <name type="scientific">Govanella unica</name>
    <dbReference type="NCBI Taxonomy" id="2975056"/>
    <lineage>
        <taxon>Bacteria</taxon>
        <taxon>Pseudomonadati</taxon>
        <taxon>Pseudomonadota</taxon>
        <taxon>Alphaproteobacteria</taxon>
        <taxon>Emcibacterales</taxon>
        <taxon>Govanellaceae</taxon>
        <taxon>Govanella</taxon>
    </lineage>
</organism>
<proteinExistence type="predicted"/>
<name>A0A9X3TW86_9PROT</name>
<comment type="caution">
    <text evidence="2">The sequence shown here is derived from an EMBL/GenBank/DDBJ whole genome shotgun (WGS) entry which is preliminary data.</text>
</comment>
<evidence type="ECO:0000313" key="2">
    <source>
        <dbReference type="EMBL" id="MDA5192803.1"/>
    </source>
</evidence>
<evidence type="ECO:0000256" key="1">
    <source>
        <dbReference type="SAM" id="MobiDB-lite"/>
    </source>
</evidence>
<feature type="region of interest" description="Disordered" evidence="1">
    <location>
        <begin position="156"/>
        <end position="176"/>
    </location>
</feature>
<dbReference type="AlphaFoldDB" id="A0A9X3TW86"/>
<evidence type="ECO:0000313" key="3">
    <source>
        <dbReference type="Proteomes" id="UP001141619"/>
    </source>
</evidence>
<sequence length="176" mass="19500">MRKPDSLRSWLTACLPALAGHPDQLQVYVEAGRIAARKSRTLSFEYRYTLQILLCDHVGNADDVIVPLLAWIEKEQPELFSQDDNEPFTYEAEILDGDRVDLLISLDLTEPVLVNPRADGSGYDIEHPTQPDFTDEFPGVGASWLRQCYAGMETVQESSDPAAALTPEIPPDAPAS</sequence>
<reference evidence="2" key="2">
    <citation type="journal article" date="2023" name="Syst. Appl. Microbiol.">
        <title>Govania unica gen. nov., sp. nov., a rare biosphere bacterium that represents a novel family in the class Alphaproteobacteria.</title>
        <authorList>
            <person name="Vandamme P."/>
            <person name="Peeters C."/>
            <person name="Hettiarachchi A."/>
            <person name="Cnockaert M."/>
            <person name="Carlier A."/>
        </authorList>
    </citation>
    <scope>NUCLEOTIDE SEQUENCE</scope>
    <source>
        <strain evidence="2">LMG 31809</strain>
    </source>
</reference>
<dbReference type="InterPro" id="IPR009678">
    <property type="entry name" value="Phage_tail_completion_R"/>
</dbReference>